<organism evidence="1 2">
    <name type="scientific">Streptomyces scabiei</name>
    <dbReference type="NCBI Taxonomy" id="1930"/>
    <lineage>
        <taxon>Bacteria</taxon>
        <taxon>Bacillati</taxon>
        <taxon>Actinomycetota</taxon>
        <taxon>Actinomycetes</taxon>
        <taxon>Kitasatosporales</taxon>
        <taxon>Streptomycetaceae</taxon>
        <taxon>Streptomyces</taxon>
    </lineage>
</organism>
<evidence type="ECO:0000313" key="2">
    <source>
        <dbReference type="Proteomes" id="UP000067448"/>
    </source>
</evidence>
<proteinExistence type="predicted"/>
<dbReference type="AlphaFoldDB" id="A0A100JJN9"/>
<gene>
    <name evidence="1" type="ORF">SsS58_01133</name>
</gene>
<reference evidence="1 2" key="2">
    <citation type="journal article" date="2016" name="Genome Announc.">
        <title>Draft Genome Sequences of Streptomyces scabiei S58, Streptomyces turgidiscabies T45, and Streptomyces acidiscabies a10, the Pathogens of Potato Common Scab, Isolated in Japan.</title>
        <authorList>
            <person name="Tomihama T."/>
            <person name="Nishi Y."/>
            <person name="Sakai M."/>
            <person name="Ikenaga M."/>
            <person name="Okubo T."/>
            <person name="Ikeda S."/>
        </authorList>
    </citation>
    <scope>NUCLEOTIDE SEQUENCE [LARGE SCALE GENOMIC DNA]</scope>
    <source>
        <strain evidence="1 2">S58</strain>
    </source>
</reference>
<accession>A0A100JJN9</accession>
<name>A0A100JJN9_STRSC</name>
<reference evidence="2" key="3">
    <citation type="submission" date="2016-02" db="EMBL/GenBank/DDBJ databases">
        <title>Draft genome of pathogenic Streptomyces sp. in Japan.</title>
        <authorList>
            <person name="Tomihama T."/>
            <person name="Ikenaga M."/>
            <person name="Sakai M."/>
            <person name="Okubo T."/>
            <person name="Ikeda S."/>
        </authorList>
    </citation>
    <scope>NUCLEOTIDE SEQUENCE [LARGE SCALE GENOMIC DNA]</scope>
    <source>
        <strain evidence="2">S58</strain>
    </source>
</reference>
<dbReference type="Proteomes" id="UP000067448">
    <property type="component" value="Unassembled WGS sequence"/>
</dbReference>
<comment type="caution">
    <text evidence="1">The sequence shown here is derived from an EMBL/GenBank/DDBJ whole genome shotgun (WGS) entry which is preliminary data.</text>
</comment>
<evidence type="ECO:0000313" key="1">
    <source>
        <dbReference type="EMBL" id="GAQ60791.1"/>
    </source>
</evidence>
<protein>
    <submittedName>
        <fullName evidence="1">Uncharacterized protein</fullName>
    </submittedName>
</protein>
<dbReference type="EMBL" id="BCMM01000004">
    <property type="protein sequence ID" value="GAQ60791.1"/>
    <property type="molecule type" value="Genomic_DNA"/>
</dbReference>
<sequence length="35" mass="3977">MLCDKGFRRLSEPRFTLRVGKLTIVDGSKRRVGSP</sequence>
<reference evidence="2" key="1">
    <citation type="submission" date="2015-11" db="EMBL/GenBank/DDBJ databases">
        <authorList>
            <consortium name="Cross-ministerial Strategic Innovation Promotion Program (SIP) consortium"/>
            <person name="Tomihama T."/>
            <person name="Ikenaga M."/>
            <person name="Sakai M."/>
            <person name="Okubo T."/>
            <person name="Ikeda S."/>
        </authorList>
    </citation>
    <scope>NUCLEOTIDE SEQUENCE [LARGE SCALE GENOMIC DNA]</scope>
    <source>
        <strain evidence="2">S58</strain>
    </source>
</reference>